<comment type="caution">
    <text evidence="11">The sequence shown here is derived from an EMBL/GenBank/DDBJ whole genome shotgun (WGS) entry which is preliminary data.</text>
</comment>
<evidence type="ECO:0000256" key="3">
    <source>
        <dbReference type="ARBA" id="ARBA00022544"/>
    </source>
</evidence>
<reference evidence="11 12" key="1">
    <citation type="submission" date="2021-11" db="EMBL/GenBank/DDBJ databases">
        <title>Draft genome sequence of Paenibacillus profundus YoMME, a new Gram-positive bacteria with exoelectrogenic properties.</title>
        <authorList>
            <person name="Hubenova Y."/>
            <person name="Hubenova E."/>
            <person name="Manasiev Y."/>
            <person name="Peykov S."/>
            <person name="Mitov M."/>
        </authorList>
    </citation>
    <scope>NUCLEOTIDE SEQUENCE [LARGE SCALE GENOMIC DNA]</scope>
    <source>
        <strain evidence="11 12">YoMME</strain>
    </source>
</reference>
<evidence type="ECO:0000256" key="8">
    <source>
        <dbReference type="SAM" id="Coils"/>
    </source>
</evidence>
<dbReference type="PANTHER" id="PTHR35789">
    <property type="entry name" value="SPORE GERMINATION PROTEIN B3"/>
    <property type="match status" value="1"/>
</dbReference>
<dbReference type="Proteomes" id="UP001199916">
    <property type="component" value="Unassembled WGS sequence"/>
</dbReference>
<feature type="domain" description="Spore germination protein N-terminal" evidence="10">
    <location>
        <begin position="36"/>
        <end position="210"/>
    </location>
</feature>
<organism evidence="11 12">
    <name type="scientific">Paenibacillus profundus</name>
    <dbReference type="NCBI Taxonomy" id="1173085"/>
    <lineage>
        <taxon>Bacteria</taxon>
        <taxon>Bacillati</taxon>
        <taxon>Bacillota</taxon>
        <taxon>Bacilli</taxon>
        <taxon>Bacillales</taxon>
        <taxon>Paenibacillaceae</taxon>
        <taxon>Paenibacillus</taxon>
    </lineage>
</organism>
<dbReference type="PROSITE" id="PS51257">
    <property type="entry name" value="PROKAR_LIPOPROTEIN"/>
    <property type="match status" value="1"/>
</dbReference>
<dbReference type="EMBL" id="JAJNBZ010000009">
    <property type="protein sequence ID" value="MCE5170323.1"/>
    <property type="molecule type" value="Genomic_DNA"/>
</dbReference>
<keyword evidence="5" id="KW-0472">Membrane</keyword>
<feature type="domain" description="Spore germination GerAC-like C-terminal" evidence="9">
    <location>
        <begin position="235"/>
        <end position="398"/>
    </location>
</feature>
<keyword evidence="7" id="KW-0449">Lipoprotein</keyword>
<evidence type="ECO:0000313" key="12">
    <source>
        <dbReference type="Proteomes" id="UP001199916"/>
    </source>
</evidence>
<dbReference type="Gene3D" id="6.20.190.10">
    <property type="entry name" value="Nutrient germinant receptor protein C, domain 1"/>
    <property type="match status" value="1"/>
</dbReference>
<feature type="coiled-coil region" evidence="8">
    <location>
        <begin position="326"/>
        <end position="354"/>
    </location>
</feature>
<dbReference type="InterPro" id="IPR057336">
    <property type="entry name" value="GerAC_N"/>
</dbReference>
<evidence type="ECO:0000256" key="4">
    <source>
        <dbReference type="ARBA" id="ARBA00022729"/>
    </source>
</evidence>
<proteinExistence type="inferred from homology"/>
<keyword evidence="3" id="KW-0309">Germination</keyword>
<dbReference type="PANTHER" id="PTHR35789:SF1">
    <property type="entry name" value="SPORE GERMINATION PROTEIN B3"/>
    <property type="match status" value="1"/>
</dbReference>
<comment type="subcellular location">
    <subcellularLocation>
        <location evidence="1">Membrane</location>
        <topology evidence="1">Lipid-anchor</topology>
    </subcellularLocation>
</comment>
<dbReference type="Pfam" id="PF25198">
    <property type="entry name" value="Spore_GerAC_N"/>
    <property type="match status" value="1"/>
</dbReference>
<keyword evidence="8" id="KW-0175">Coiled coil</keyword>
<dbReference type="NCBIfam" id="TIGR02887">
    <property type="entry name" value="spore_ger_x_C"/>
    <property type="match status" value="1"/>
</dbReference>
<evidence type="ECO:0000259" key="9">
    <source>
        <dbReference type="Pfam" id="PF05504"/>
    </source>
</evidence>
<gene>
    <name evidence="11" type="ORF">LQV63_13485</name>
</gene>
<keyword evidence="6" id="KW-0564">Palmitate</keyword>
<evidence type="ECO:0000256" key="1">
    <source>
        <dbReference type="ARBA" id="ARBA00004635"/>
    </source>
</evidence>
<evidence type="ECO:0000256" key="6">
    <source>
        <dbReference type="ARBA" id="ARBA00023139"/>
    </source>
</evidence>
<comment type="similarity">
    <text evidence="2">Belongs to the GerABKC lipoprotein family.</text>
</comment>
<evidence type="ECO:0000256" key="7">
    <source>
        <dbReference type="ARBA" id="ARBA00023288"/>
    </source>
</evidence>
<dbReference type="InterPro" id="IPR038501">
    <property type="entry name" value="Spore_GerAC_C_sf"/>
</dbReference>
<evidence type="ECO:0000259" key="10">
    <source>
        <dbReference type="Pfam" id="PF25198"/>
    </source>
</evidence>
<keyword evidence="12" id="KW-1185">Reference proteome</keyword>
<evidence type="ECO:0000256" key="2">
    <source>
        <dbReference type="ARBA" id="ARBA00007886"/>
    </source>
</evidence>
<dbReference type="Gene3D" id="3.30.300.210">
    <property type="entry name" value="Nutrient germinant receptor protein C, domain 3"/>
    <property type="match status" value="1"/>
</dbReference>
<protein>
    <submittedName>
        <fullName evidence="11">Ger(X)C family spore germination protein</fullName>
    </submittedName>
</protein>
<dbReference type="InterPro" id="IPR046953">
    <property type="entry name" value="Spore_GerAC-like_C"/>
</dbReference>
<dbReference type="InterPro" id="IPR008844">
    <property type="entry name" value="Spore_GerAC-like"/>
</dbReference>
<name>A0ABS8YE91_9BACL</name>
<dbReference type="Pfam" id="PF05504">
    <property type="entry name" value="Spore_GerAC"/>
    <property type="match status" value="1"/>
</dbReference>
<evidence type="ECO:0000313" key="11">
    <source>
        <dbReference type="EMBL" id="MCE5170323.1"/>
    </source>
</evidence>
<keyword evidence="4" id="KW-0732">Signal</keyword>
<accession>A0ABS8YE91</accession>
<evidence type="ECO:0000256" key="5">
    <source>
        <dbReference type="ARBA" id="ARBA00023136"/>
    </source>
</evidence>
<sequence length="410" mass="46179">MKHFRVIGRKGVGAVKRKAALLICVLLVFIAGCWSRRELNDLAIAVGFGIDRSGEQYEVSVQVVDPGEVATKRPGSQRSPVTMYHAKGKTVFEAIRRMTTVTPRKVYFSQLRMFIIGDELAREGIREGLDFLSRDHELRTDFYIAVAKDLTAKEILSFYTPLEKIPASKMHNSLDVSDKSWGPTAAMKLDELIKDLVSDGKEAVLTGITILGDPEEGTKRKNVQMIDSPAFLKYSGIGVFQEDKLVGWLNERESKGYSNITDTLKSTIINAPCPEGGRVGIEVIHSKSKMKGKVRNGKPEAEVEIRTEANIGEVECKLDLTKEKTINRLEQEFEKIIQQNAEQAIKKAKSLEADIFGFGEAIHRSNPRYWNTIKNDWRRQFVDLPVHIKVDVKIRHMGTVSSPFFNQLKE</sequence>